<evidence type="ECO:0000259" key="1">
    <source>
        <dbReference type="Pfam" id="PF03190"/>
    </source>
</evidence>
<proteinExistence type="predicted"/>
<protein>
    <submittedName>
        <fullName evidence="2">Thioredoxin domain-containing protein</fullName>
    </submittedName>
</protein>
<evidence type="ECO:0000313" key="2">
    <source>
        <dbReference type="EMBL" id="TDK26782.1"/>
    </source>
</evidence>
<comment type="caution">
    <text evidence="2">The sequence shown here is derived from an EMBL/GenBank/DDBJ whole genome shotgun (WGS) entry which is preliminary data.</text>
</comment>
<organism evidence="2 3">
    <name type="scientific">Arthrobacter crusticola</name>
    <dbReference type="NCBI Taxonomy" id="2547960"/>
    <lineage>
        <taxon>Bacteria</taxon>
        <taxon>Bacillati</taxon>
        <taxon>Actinomycetota</taxon>
        <taxon>Actinomycetes</taxon>
        <taxon>Micrococcales</taxon>
        <taxon>Micrococcaceae</taxon>
        <taxon>Arthrobacter</taxon>
    </lineage>
</organism>
<dbReference type="InterPro" id="IPR024705">
    <property type="entry name" value="Ssp411"/>
</dbReference>
<dbReference type="CDD" id="cd02955">
    <property type="entry name" value="SSP411"/>
    <property type="match status" value="1"/>
</dbReference>
<dbReference type="InterPro" id="IPR036249">
    <property type="entry name" value="Thioredoxin-like_sf"/>
</dbReference>
<dbReference type="OrthoDB" id="9762614at2"/>
<dbReference type="Pfam" id="PF03190">
    <property type="entry name" value="Thioredox_DsbH"/>
    <property type="match status" value="1"/>
</dbReference>
<dbReference type="Gene3D" id="3.40.30.10">
    <property type="entry name" value="Glutaredoxin"/>
    <property type="match status" value="1"/>
</dbReference>
<keyword evidence="3" id="KW-1185">Reference proteome</keyword>
<feature type="domain" description="Spermatogenesis-associated protein 20-like TRX" evidence="1">
    <location>
        <begin position="4"/>
        <end position="162"/>
    </location>
</feature>
<sequence length="705" mass="73728">MGGRLQAQASAYLRQHADNPVDWWPFGDEAFAEARARDVPVFLSVGYAACHWCHVMAHESFEDDVVAQYLNQRFVSIKVDREERPDVDAVYMGATQAMTGQGGWPMSVFALPDGRAFFAGTYFPPLPIAGRPSFRQVLEAVSEAWDQRREEVERSAAALAEGLGAAQRQKSALVGALGLDWEPDPVRIPAGSGSPVEDAVLEAAVRALAEGEDRVYAGFGGAPKFPPSTALRFLLAHARGTSATAEEAAGLAGRTLEAMAVAGIYDRLGGGFARYAVDRAWAVPHFEKMLYDNAQLLRLYAESALTARTDGQRALAADVVRGTAQWLLREMVVDGGAFASSLDADTVIDGRSVEGGTYVWTRAELEAVLGAEAQPVADLFDTAAGAVEGGAFTLHAGRAFTAAERQVWDRAAPRLRAARAARPQPGRDSKVVAGWNGLAVAALADSGAALGERPLIDAAAAAASYLLKVHWDGAVLRRVSHDGRAIGIEGLLEDYAGCAEGLFALFAATGDTTWYAAAERLILTAERRFLRGGRLADSAAPDGPLLAAQGSEEASDPLDGPTPSGTALFASALLTYAAYSGSARHRALSAEILRYAAHLADRAPAAVGWALAAAQAFAAGPQELAVVGGAPEAAAALADAGRRFGRAGLVLAPAGPEGAGGGVVPLLAGRTPGEAGAARAYLCRGMVCQRPVETPAELLELLRAP</sequence>
<reference evidence="2 3" key="1">
    <citation type="submission" date="2019-03" db="EMBL/GenBank/DDBJ databases">
        <title>Arthrobacter sp. nov., an bacterium isolated from biocrust in Mu Us Desert.</title>
        <authorList>
            <person name="Lixiong L."/>
        </authorList>
    </citation>
    <scope>NUCLEOTIDE SEQUENCE [LARGE SCALE GENOMIC DNA]</scope>
    <source>
        <strain evidence="2 3">SLN-3</strain>
    </source>
</reference>
<dbReference type="GO" id="GO:0005975">
    <property type="term" value="P:carbohydrate metabolic process"/>
    <property type="evidence" value="ECO:0007669"/>
    <property type="project" value="InterPro"/>
</dbReference>
<dbReference type="InterPro" id="IPR004879">
    <property type="entry name" value="Ssp411-like_TRX"/>
</dbReference>
<dbReference type="PANTHER" id="PTHR42899">
    <property type="entry name" value="SPERMATOGENESIS-ASSOCIATED PROTEIN 20"/>
    <property type="match status" value="1"/>
</dbReference>
<dbReference type="RefSeq" id="WP_133403137.1">
    <property type="nucleotide sequence ID" value="NZ_SMTK01000002.1"/>
</dbReference>
<dbReference type="Proteomes" id="UP000295411">
    <property type="component" value="Unassembled WGS sequence"/>
</dbReference>
<gene>
    <name evidence="2" type="ORF">E2F48_06315</name>
</gene>
<dbReference type="InterPro" id="IPR008928">
    <property type="entry name" value="6-hairpin_glycosidase_sf"/>
</dbReference>
<dbReference type="PANTHER" id="PTHR42899:SF1">
    <property type="entry name" value="SPERMATOGENESIS-ASSOCIATED PROTEIN 20"/>
    <property type="match status" value="1"/>
</dbReference>
<dbReference type="PIRSF" id="PIRSF006402">
    <property type="entry name" value="UCP006402_thioredoxin"/>
    <property type="match status" value="1"/>
</dbReference>
<name>A0A4V3AMG6_9MICC</name>
<dbReference type="AlphaFoldDB" id="A0A4V3AMG6"/>
<accession>A0A4V3AMG6</accession>
<dbReference type="SUPFAM" id="SSF48208">
    <property type="entry name" value="Six-hairpin glycosidases"/>
    <property type="match status" value="1"/>
</dbReference>
<evidence type="ECO:0000313" key="3">
    <source>
        <dbReference type="Proteomes" id="UP000295411"/>
    </source>
</evidence>
<dbReference type="EMBL" id="SMTK01000002">
    <property type="protein sequence ID" value="TDK26782.1"/>
    <property type="molecule type" value="Genomic_DNA"/>
</dbReference>
<dbReference type="SUPFAM" id="SSF52833">
    <property type="entry name" value="Thioredoxin-like"/>
    <property type="match status" value="1"/>
</dbReference>